<evidence type="ECO:0000256" key="1">
    <source>
        <dbReference type="PROSITE-ProRule" id="PRU00339"/>
    </source>
</evidence>
<sequence length="138" mass="15590">MASIERNEFVKDQIYSVRILTLCLVLALSSISCQKIEATLLSNKADRLHNAGKLDEAIKVYQRIIEIDPNPINHWDLGVAYLDKGDTENARRQIEKIKEHGDDKLAEQLETLLQKSGQAIQYSGKDLPGKSPLNFDKK</sequence>
<protein>
    <submittedName>
        <fullName evidence="2">Uncharacterized protein</fullName>
    </submittedName>
</protein>
<organism evidence="2 3">
    <name type="scientific">Candidatus Sungbacteria bacterium RIFCSPHIGHO2_02_FULL_47_11</name>
    <dbReference type="NCBI Taxonomy" id="1802270"/>
    <lineage>
        <taxon>Bacteria</taxon>
        <taxon>Candidatus Sungiibacteriota</taxon>
    </lineage>
</organism>
<evidence type="ECO:0000313" key="2">
    <source>
        <dbReference type="EMBL" id="OGZ98149.1"/>
    </source>
</evidence>
<keyword evidence="1" id="KW-0802">TPR repeat</keyword>
<feature type="repeat" description="TPR" evidence="1">
    <location>
        <begin position="38"/>
        <end position="71"/>
    </location>
</feature>
<dbReference type="InterPro" id="IPR011990">
    <property type="entry name" value="TPR-like_helical_dom_sf"/>
</dbReference>
<dbReference type="PROSITE" id="PS50005">
    <property type="entry name" value="TPR"/>
    <property type="match status" value="1"/>
</dbReference>
<dbReference type="InterPro" id="IPR019734">
    <property type="entry name" value="TPR_rpt"/>
</dbReference>
<dbReference type="Proteomes" id="UP000179023">
    <property type="component" value="Unassembled WGS sequence"/>
</dbReference>
<name>A0A1G2KFD4_9BACT</name>
<gene>
    <name evidence="2" type="ORF">A3C07_04990</name>
</gene>
<dbReference type="SUPFAM" id="SSF48452">
    <property type="entry name" value="TPR-like"/>
    <property type="match status" value="1"/>
</dbReference>
<comment type="caution">
    <text evidence="2">The sequence shown here is derived from an EMBL/GenBank/DDBJ whole genome shotgun (WGS) entry which is preliminary data.</text>
</comment>
<dbReference type="EMBL" id="MHQI01000072">
    <property type="protein sequence ID" value="OGZ98149.1"/>
    <property type="molecule type" value="Genomic_DNA"/>
</dbReference>
<dbReference type="Pfam" id="PF13414">
    <property type="entry name" value="TPR_11"/>
    <property type="match status" value="1"/>
</dbReference>
<accession>A0A1G2KFD4</accession>
<dbReference type="AlphaFoldDB" id="A0A1G2KFD4"/>
<reference evidence="2 3" key="1">
    <citation type="journal article" date="2016" name="Nat. Commun.">
        <title>Thousands of microbial genomes shed light on interconnected biogeochemical processes in an aquifer system.</title>
        <authorList>
            <person name="Anantharaman K."/>
            <person name="Brown C.T."/>
            <person name="Hug L.A."/>
            <person name="Sharon I."/>
            <person name="Castelle C.J."/>
            <person name="Probst A.J."/>
            <person name="Thomas B.C."/>
            <person name="Singh A."/>
            <person name="Wilkins M.J."/>
            <person name="Karaoz U."/>
            <person name="Brodie E.L."/>
            <person name="Williams K.H."/>
            <person name="Hubbard S.S."/>
            <person name="Banfield J.F."/>
        </authorList>
    </citation>
    <scope>NUCLEOTIDE SEQUENCE [LARGE SCALE GENOMIC DNA]</scope>
</reference>
<evidence type="ECO:0000313" key="3">
    <source>
        <dbReference type="Proteomes" id="UP000179023"/>
    </source>
</evidence>
<dbReference type="STRING" id="1802270.A3C07_04990"/>
<dbReference type="Gene3D" id="1.25.40.10">
    <property type="entry name" value="Tetratricopeptide repeat domain"/>
    <property type="match status" value="1"/>
</dbReference>
<dbReference type="PROSITE" id="PS51257">
    <property type="entry name" value="PROKAR_LIPOPROTEIN"/>
    <property type="match status" value="1"/>
</dbReference>
<proteinExistence type="predicted"/>